<dbReference type="Pfam" id="PF18482">
    <property type="entry name" value="Pih1_fungal_CS"/>
    <property type="match status" value="1"/>
</dbReference>
<name>A0A9W6T0Q9_CANBO</name>
<gene>
    <name evidence="2" type="ORF">Cboi02_000318200</name>
</gene>
<feature type="domain" description="Pih1 Ascomycota CS" evidence="1">
    <location>
        <begin position="23"/>
        <end position="102"/>
    </location>
</feature>
<reference evidence="2" key="1">
    <citation type="submission" date="2023-04" db="EMBL/GenBank/DDBJ databases">
        <title>Candida boidinii NBRC 10035.</title>
        <authorList>
            <person name="Ichikawa N."/>
            <person name="Sato H."/>
            <person name="Tonouchi N."/>
        </authorList>
    </citation>
    <scope>NUCLEOTIDE SEQUENCE</scope>
    <source>
        <strain evidence="2">NBRC 10035</strain>
    </source>
</reference>
<dbReference type="Proteomes" id="UP001165120">
    <property type="component" value="Unassembled WGS sequence"/>
</dbReference>
<organism evidence="2 3">
    <name type="scientific">Candida boidinii</name>
    <name type="common">Yeast</name>
    <dbReference type="NCBI Taxonomy" id="5477"/>
    <lineage>
        <taxon>Eukaryota</taxon>
        <taxon>Fungi</taxon>
        <taxon>Dikarya</taxon>
        <taxon>Ascomycota</taxon>
        <taxon>Saccharomycotina</taxon>
        <taxon>Pichiomycetes</taxon>
        <taxon>Pichiales</taxon>
        <taxon>Pichiaceae</taxon>
        <taxon>Ogataea</taxon>
        <taxon>Ogataea/Candida clade</taxon>
    </lineage>
</organism>
<evidence type="ECO:0000259" key="1">
    <source>
        <dbReference type="Pfam" id="PF18482"/>
    </source>
</evidence>
<accession>A0A9W6T0Q9</accession>
<evidence type="ECO:0000313" key="3">
    <source>
        <dbReference type="Proteomes" id="UP001165120"/>
    </source>
</evidence>
<dbReference type="AlphaFoldDB" id="A0A9W6T0Q9"/>
<evidence type="ECO:0000313" key="2">
    <source>
        <dbReference type="EMBL" id="GME71353.1"/>
    </source>
</evidence>
<dbReference type="InterPro" id="IPR041441">
    <property type="entry name" value="Pih1_CS_Ascomycota"/>
</dbReference>
<comment type="caution">
    <text evidence="2">The sequence shown here is derived from an EMBL/GenBank/DDBJ whole genome shotgun (WGS) entry which is preliminary data.</text>
</comment>
<sequence length="113" mass="13256">MSSNTPITTPPATKVTNNKQEPIKFDINVTRLDENKDNYKLLIKIKNEILINLSDYYILFNKDFENNNELIISTMNLKFRSISKVNFPLPNNLIGETCLKFNDFEKQVYCYIK</sequence>
<protein>
    <submittedName>
        <fullName evidence="2">Unnamed protein product</fullName>
    </submittedName>
</protein>
<keyword evidence="3" id="KW-1185">Reference proteome</keyword>
<dbReference type="EMBL" id="BSXN01001058">
    <property type="protein sequence ID" value="GME71353.1"/>
    <property type="molecule type" value="Genomic_DNA"/>
</dbReference>
<proteinExistence type="predicted"/>